<feature type="region of interest" description="Disordered" evidence="1">
    <location>
        <begin position="112"/>
        <end position="136"/>
    </location>
</feature>
<feature type="compositionally biased region" description="Polar residues" evidence="1">
    <location>
        <begin position="115"/>
        <end position="136"/>
    </location>
</feature>
<comment type="caution">
    <text evidence="2">The sequence shown here is derived from an EMBL/GenBank/DDBJ whole genome shotgun (WGS) entry which is preliminary data.</text>
</comment>
<sequence>MAASQSGKFATLGARVVASFSETLQTFETGQNEDGDIFSEALFIIQNEFEYFQMFATRVPLFAVGDRSVDSQLLPSECRVGQLGGLLETYLTQLDSNLQECVELCRTERGRKVTDPQTAESSELEGNTHTTDPETFSQSLGDDCLDRVVFDDSDEEEVTPSEHLGLLMEQIHDIRCSMLGFFSHHWANIHE</sequence>
<gene>
    <name evidence="2" type="primary">TUP1_3</name>
    <name evidence="2" type="ORF">HRR80_006943</name>
</gene>
<proteinExistence type="predicted"/>
<dbReference type="Proteomes" id="UP001161757">
    <property type="component" value="Unassembled WGS sequence"/>
</dbReference>
<dbReference type="AlphaFoldDB" id="A0AAN6IS00"/>
<evidence type="ECO:0000313" key="2">
    <source>
        <dbReference type="EMBL" id="KAJ8989219.1"/>
    </source>
</evidence>
<evidence type="ECO:0000256" key="1">
    <source>
        <dbReference type="SAM" id="MobiDB-lite"/>
    </source>
</evidence>
<reference evidence="2" key="1">
    <citation type="submission" date="2023-01" db="EMBL/GenBank/DDBJ databases">
        <title>Exophiala dermititidis isolated from Cystic Fibrosis Patient.</title>
        <authorList>
            <person name="Kurbessoian T."/>
            <person name="Crocker A."/>
            <person name="Murante D."/>
            <person name="Hogan D.A."/>
            <person name="Stajich J.E."/>
        </authorList>
    </citation>
    <scope>NUCLEOTIDE SEQUENCE</scope>
    <source>
        <strain evidence="2">Ex8</strain>
    </source>
</reference>
<organism evidence="2 3">
    <name type="scientific">Exophiala dermatitidis</name>
    <name type="common">Black yeast-like fungus</name>
    <name type="synonym">Wangiella dermatitidis</name>
    <dbReference type="NCBI Taxonomy" id="5970"/>
    <lineage>
        <taxon>Eukaryota</taxon>
        <taxon>Fungi</taxon>
        <taxon>Dikarya</taxon>
        <taxon>Ascomycota</taxon>
        <taxon>Pezizomycotina</taxon>
        <taxon>Eurotiomycetes</taxon>
        <taxon>Chaetothyriomycetidae</taxon>
        <taxon>Chaetothyriales</taxon>
        <taxon>Herpotrichiellaceae</taxon>
        <taxon>Exophiala</taxon>
    </lineage>
</organism>
<name>A0AAN6IS00_EXODE</name>
<accession>A0AAN6IS00</accession>
<dbReference type="EMBL" id="JAJGCB010000015">
    <property type="protein sequence ID" value="KAJ8989219.1"/>
    <property type="molecule type" value="Genomic_DNA"/>
</dbReference>
<protein>
    <submittedName>
        <fullName evidence="2">General transcription repressor</fullName>
    </submittedName>
</protein>
<evidence type="ECO:0000313" key="3">
    <source>
        <dbReference type="Proteomes" id="UP001161757"/>
    </source>
</evidence>